<dbReference type="AlphaFoldDB" id="A0A5B7DB10"/>
<organism evidence="1 2">
    <name type="scientific">Portunus trituberculatus</name>
    <name type="common">Swimming crab</name>
    <name type="synonym">Neptunus trituberculatus</name>
    <dbReference type="NCBI Taxonomy" id="210409"/>
    <lineage>
        <taxon>Eukaryota</taxon>
        <taxon>Metazoa</taxon>
        <taxon>Ecdysozoa</taxon>
        <taxon>Arthropoda</taxon>
        <taxon>Crustacea</taxon>
        <taxon>Multicrustacea</taxon>
        <taxon>Malacostraca</taxon>
        <taxon>Eumalacostraca</taxon>
        <taxon>Eucarida</taxon>
        <taxon>Decapoda</taxon>
        <taxon>Pleocyemata</taxon>
        <taxon>Brachyura</taxon>
        <taxon>Eubrachyura</taxon>
        <taxon>Portunoidea</taxon>
        <taxon>Portunidae</taxon>
        <taxon>Portuninae</taxon>
        <taxon>Portunus</taxon>
    </lineage>
</organism>
<keyword evidence="2" id="KW-1185">Reference proteome</keyword>
<name>A0A5B7DB10_PORTR</name>
<comment type="caution">
    <text evidence="1">The sequence shown here is derived from an EMBL/GenBank/DDBJ whole genome shotgun (WGS) entry which is preliminary data.</text>
</comment>
<dbReference type="Proteomes" id="UP000324222">
    <property type="component" value="Unassembled WGS sequence"/>
</dbReference>
<sequence length="64" mass="7599">MGSDPDHWAAFARQGSMSIIDNLPKEKESAGFERGLLWFLTERKSCLGRHFELVRWWYHFRAQT</sequence>
<protein>
    <submittedName>
        <fullName evidence="1">Uncharacterized protein</fullName>
    </submittedName>
</protein>
<proteinExistence type="predicted"/>
<evidence type="ECO:0000313" key="1">
    <source>
        <dbReference type="EMBL" id="MPC18413.1"/>
    </source>
</evidence>
<accession>A0A5B7DB10</accession>
<gene>
    <name evidence="1" type="ORF">E2C01_011296</name>
</gene>
<reference evidence="1 2" key="1">
    <citation type="submission" date="2019-05" db="EMBL/GenBank/DDBJ databases">
        <title>Another draft genome of Portunus trituberculatus and its Hox gene families provides insights of decapod evolution.</title>
        <authorList>
            <person name="Jeong J.-H."/>
            <person name="Song I."/>
            <person name="Kim S."/>
            <person name="Choi T."/>
            <person name="Kim D."/>
            <person name="Ryu S."/>
            <person name="Kim W."/>
        </authorList>
    </citation>
    <scope>NUCLEOTIDE SEQUENCE [LARGE SCALE GENOMIC DNA]</scope>
    <source>
        <tissue evidence="1">Muscle</tissue>
    </source>
</reference>
<evidence type="ECO:0000313" key="2">
    <source>
        <dbReference type="Proteomes" id="UP000324222"/>
    </source>
</evidence>
<dbReference type="EMBL" id="VSRR010000677">
    <property type="protein sequence ID" value="MPC18413.1"/>
    <property type="molecule type" value="Genomic_DNA"/>
</dbReference>